<evidence type="ECO:0000313" key="2">
    <source>
        <dbReference type="EMBL" id="MDR6243461.1"/>
    </source>
</evidence>
<dbReference type="Proteomes" id="UP001185028">
    <property type="component" value="Unassembled WGS sequence"/>
</dbReference>
<comment type="caution">
    <text evidence="2">The sequence shown here is derived from an EMBL/GenBank/DDBJ whole genome shotgun (WGS) entry which is preliminary data.</text>
</comment>
<organism evidence="2 3">
    <name type="scientific">Paenibacillus hunanensis</name>
    <dbReference type="NCBI Taxonomy" id="539262"/>
    <lineage>
        <taxon>Bacteria</taxon>
        <taxon>Bacillati</taxon>
        <taxon>Bacillota</taxon>
        <taxon>Bacilli</taxon>
        <taxon>Bacillales</taxon>
        <taxon>Paenibacillaceae</taxon>
        <taxon>Paenibacillus</taxon>
    </lineage>
</organism>
<accession>A0ABU1IW20</accession>
<keyword evidence="1" id="KW-0812">Transmembrane</keyword>
<gene>
    <name evidence="2" type="ORF">JOC58_001348</name>
</gene>
<feature type="transmembrane region" description="Helical" evidence="1">
    <location>
        <begin position="80"/>
        <end position="99"/>
    </location>
</feature>
<keyword evidence="3" id="KW-1185">Reference proteome</keyword>
<feature type="transmembrane region" description="Helical" evidence="1">
    <location>
        <begin position="6"/>
        <end position="24"/>
    </location>
</feature>
<feature type="transmembrane region" description="Helical" evidence="1">
    <location>
        <begin position="105"/>
        <end position="123"/>
    </location>
</feature>
<dbReference type="PANTHER" id="PTHR35007:SF2">
    <property type="entry name" value="PILUS ASSEMBLE PROTEIN"/>
    <property type="match status" value="1"/>
</dbReference>
<protein>
    <submittedName>
        <fullName evidence="2">Flp pilus assembly protein TadB</fullName>
    </submittedName>
</protein>
<keyword evidence="1" id="KW-1133">Transmembrane helix</keyword>
<name>A0ABU1IW20_9BACL</name>
<evidence type="ECO:0000256" key="1">
    <source>
        <dbReference type="SAM" id="Phobius"/>
    </source>
</evidence>
<dbReference type="RefSeq" id="WP_188773647.1">
    <property type="nucleotide sequence ID" value="NZ_BMMB01000001.1"/>
</dbReference>
<feature type="transmembrane region" description="Helical" evidence="1">
    <location>
        <begin position="250"/>
        <end position="271"/>
    </location>
</feature>
<keyword evidence="1" id="KW-0472">Membrane</keyword>
<dbReference type="PANTHER" id="PTHR35007">
    <property type="entry name" value="INTEGRAL MEMBRANE PROTEIN-RELATED"/>
    <property type="match status" value="1"/>
</dbReference>
<evidence type="ECO:0000313" key="3">
    <source>
        <dbReference type="Proteomes" id="UP001185028"/>
    </source>
</evidence>
<sequence>MSILISISAATIFVLVASLLLPGFSRHKDTLRAFQALQRVRHQPQSRLQRMIYGLIDQIIPEELRKKYEELGEKKTLEAYLTRLFLLSLLVSVVCLIVGQSRDNVLMYVLAVLAPPMLLWAGIQNIDKMVKKNESLILGDLPLLFDRMEVALETGKSFQGIWMEVSQRCKPALARHLKELITNSAYGEYEALQQFADRIRHPVVYNLVSVIMMVRDSGFESSESALRSIQTDMRSLRRASLQEKNRTKPALLNVFVGIAALICLSFMIMMASKIVVLMNGF</sequence>
<reference evidence="2 3" key="1">
    <citation type="submission" date="2023-07" db="EMBL/GenBank/DDBJ databases">
        <title>Genomic Encyclopedia of Type Strains, Phase IV (KMG-IV): sequencing the most valuable type-strain genomes for metagenomic binning, comparative biology and taxonomic classification.</title>
        <authorList>
            <person name="Goeker M."/>
        </authorList>
    </citation>
    <scope>NUCLEOTIDE SEQUENCE [LARGE SCALE GENOMIC DNA]</scope>
    <source>
        <strain evidence="2 3">DSM 22170</strain>
    </source>
</reference>
<proteinExistence type="predicted"/>
<dbReference type="EMBL" id="JAVDQH010000004">
    <property type="protein sequence ID" value="MDR6243461.1"/>
    <property type="molecule type" value="Genomic_DNA"/>
</dbReference>